<feature type="compositionally biased region" description="Basic and acidic residues" evidence="1">
    <location>
        <begin position="403"/>
        <end position="427"/>
    </location>
</feature>
<feature type="region of interest" description="Disordered" evidence="1">
    <location>
        <begin position="403"/>
        <end position="432"/>
    </location>
</feature>
<gene>
    <name evidence="2" type="ORF">ORV05_12340</name>
</gene>
<proteinExistence type="predicted"/>
<accession>A0ABY7B844</accession>
<dbReference type="Proteomes" id="UP001163203">
    <property type="component" value="Chromosome"/>
</dbReference>
<name>A0ABY7B844_9PSEU</name>
<dbReference type="RefSeq" id="WP_268758613.1">
    <property type="nucleotide sequence ID" value="NZ_CP113836.1"/>
</dbReference>
<dbReference type="InterPro" id="IPR011990">
    <property type="entry name" value="TPR-like_helical_dom_sf"/>
</dbReference>
<keyword evidence="3" id="KW-1185">Reference proteome</keyword>
<evidence type="ECO:0008006" key="4">
    <source>
        <dbReference type="Google" id="ProtNLM"/>
    </source>
</evidence>
<organism evidence="2 3">
    <name type="scientific">Amycolatopsis cynarae</name>
    <dbReference type="NCBI Taxonomy" id="2995223"/>
    <lineage>
        <taxon>Bacteria</taxon>
        <taxon>Bacillati</taxon>
        <taxon>Actinomycetota</taxon>
        <taxon>Actinomycetes</taxon>
        <taxon>Pseudonocardiales</taxon>
        <taxon>Pseudonocardiaceae</taxon>
        <taxon>Amycolatopsis</taxon>
    </lineage>
</organism>
<protein>
    <recommendedName>
        <fullName evidence="4">Tetratricopeptide repeat protein</fullName>
    </recommendedName>
</protein>
<dbReference type="EMBL" id="CP113836">
    <property type="protein sequence ID" value="WAL68520.1"/>
    <property type="molecule type" value="Genomic_DNA"/>
</dbReference>
<sequence>MRHTEEDLRGLLREAGELPYGDAQNARLEDLLQHAEAGEHERLAFDIRLQMITAYTFSPAKIRMFVPFARCLADFDRNPAQYEPWVERRLLWSFKHVVSAMTTFPEIPLARVTAALDDMERRFQSGGHSPHAVYTYRHHAAEHVGDRAAADAWYEKWVASPRDGLSDCLACEPTDRVGHLSERGRDEEAIAVAEPVLRGQATCREQPQAILGSLLLPYARTGRAAEAREAHRRAYRVLRTRPSELGMLADHVEFCARTGNEARGLELLDRHLGWLDEAPTPFSAMMFAASAALLLRRVGESGHGDLKIRRPAHRERPATEPTADELRDTLATQALEIAARFDARNGTSHQSGRVRALLAAEPVADHLPLSATAGRSVPVVAEVPPAEVWAGLSAAELLDRAEESLQRQETDTAKEALRRAESRREETGENDPVLTGRAVVLRAVLAKPDGDHDLVQAEYREAAGHFAAGGDEDRRQAALGRLGLLLCEHGRAAEGLPLLRSGVAHFRAGDGGTTGPRLVWALLRLIAGLSSAGETGEIEQLFGEADAAARRCDDPLVSGSVAWARLDFTSIDDPEKALPVAAAAVEAYRKAEAPRLVSVACYRLSMLRQAKGDRDGALEAAAESLAGLPASAPPALRASVLRWHGHLLTASGRATEAIPDLVSAVSYARTAGERRLETECRQALAVAYQEAGQHLDCAEVAEEAIDGYEELGESSAADGCRYLLAQAHQAMGELGAAVARYEEMIAHGRERGETGALAQLLAESGDLLDRLDRDASAAERYREAGDAAALSDDPYRVAYCRYQEALSLFWAGRRERALVVLGEADQAVAALPGEEPAAKAWHEAQLHGNAVRILRGAGTQDEAVGRAERAVACFRAAGAAERAAGAQVTLGQVLREAGRASDAEPVLREALAALSDGERIHRGAAATLGAVLAELGRDEEAAELRARLADG</sequence>
<dbReference type="SUPFAM" id="SSF48452">
    <property type="entry name" value="TPR-like"/>
    <property type="match status" value="3"/>
</dbReference>
<evidence type="ECO:0000313" key="2">
    <source>
        <dbReference type="EMBL" id="WAL68520.1"/>
    </source>
</evidence>
<evidence type="ECO:0000313" key="3">
    <source>
        <dbReference type="Proteomes" id="UP001163203"/>
    </source>
</evidence>
<dbReference type="Gene3D" id="1.25.40.10">
    <property type="entry name" value="Tetratricopeptide repeat domain"/>
    <property type="match status" value="2"/>
</dbReference>
<reference evidence="2" key="1">
    <citation type="submission" date="2022-11" db="EMBL/GenBank/DDBJ databases">
        <authorList>
            <person name="Mo P."/>
        </authorList>
    </citation>
    <scope>NUCLEOTIDE SEQUENCE</scope>
    <source>
        <strain evidence="2">HUAS 11-8</strain>
    </source>
</reference>
<evidence type="ECO:0000256" key="1">
    <source>
        <dbReference type="SAM" id="MobiDB-lite"/>
    </source>
</evidence>